<evidence type="ECO:0000313" key="2">
    <source>
        <dbReference type="EMBL" id="SDL76269.1"/>
    </source>
</evidence>
<dbReference type="STRING" id="1196353.SAMN05444921_101223"/>
<name>A0A1G9MPX1_9ACTN</name>
<feature type="region of interest" description="Disordered" evidence="1">
    <location>
        <begin position="12"/>
        <end position="35"/>
    </location>
</feature>
<sequence length="71" mass="7200">MQCRVDGVEVWVTNGPATGSGDGAPPPGGGNGLIGLRERVGLLDGTFSAGPCDGGYRIDAFIPHRATPTPH</sequence>
<gene>
    <name evidence="2" type="ORF">SAMN05444921_101223</name>
</gene>
<protein>
    <recommendedName>
        <fullName evidence="4">Two-component system, NarL family, sensor histidine kinase DesK</fullName>
    </recommendedName>
</protein>
<evidence type="ECO:0008006" key="4">
    <source>
        <dbReference type="Google" id="ProtNLM"/>
    </source>
</evidence>
<evidence type="ECO:0000256" key="1">
    <source>
        <dbReference type="SAM" id="MobiDB-lite"/>
    </source>
</evidence>
<dbReference type="EMBL" id="FNHI01000001">
    <property type="protein sequence ID" value="SDL76269.1"/>
    <property type="molecule type" value="Genomic_DNA"/>
</dbReference>
<dbReference type="Gene3D" id="3.30.565.10">
    <property type="entry name" value="Histidine kinase-like ATPase, C-terminal domain"/>
    <property type="match status" value="1"/>
</dbReference>
<evidence type="ECO:0000313" key="3">
    <source>
        <dbReference type="Proteomes" id="UP000199063"/>
    </source>
</evidence>
<accession>A0A1G9MPX1</accession>
<dbReference type="Proteomes" id="UP000199063">
    <property type="component" value="Unassembled WGS sequence"/>
</dbReference>
<keyword evidence="3" id="KW-1185">Reference proteome</keyword>
<proteinExistence type="predicted"/>
<dbReference type="AlphaFoldDB" id="A0A1G9MPX1"/>
<dbReference type="InterPro" id="IPR036890">
    <property type="entry name" value="HATPase_C_sf"/>
</dbReference>
<organism evidence="2 3">
    <name type="scientific">Streptomyces wuyuanensis</name>
    <dbReference type="NCBI Taxonomy" id="1196353"/>
    <lineage>
        <taxon>Bacteria</taxon>
        <taxon>Bacillati</taxon>
        <taxon>Actinomycetota</taxon>
        <taxon>Actinomycetes</taxon>
        <taxon>Kitasatosporales</taxon>
        <taxon>Streptomycetaceae</taxon>
        <taxon>Streptomyces</taxon>
    </lineage>
</organism>
<reference evidence="3" key="1">
    <citation type="submission" date="2016-10" db="EMBL/GenBank/DDBJ databases">
        <authorList>
            <person name="Varghese N."/>
            <person name="Submissions S."/>
        </authorList>
    </citation>
    <scope>NUCLEOTIDE SEQUENCE [LARGE SCALE GENOMIC DNA]</scope>
    <source>
        <strain evidence="3">CGMCC 4.7042</strain>
    </source>
</reference>